<accession>A0A9W8R216</accession>
<dbReference type="AlphaFoldDB" id="A0A9W8R216"/>
<keyword evidence="6" id="KW-1185">Reference proteome</keyword>
<reference evidence="5" key="1">
    <citation type="submission" date="2022-09" db="EMBL/GenBank/DDBJ databases">
        <title>Fusarium specimens isolated from Avocado Roots.</title>
        <authorList>
            <person name="Stajich J."/>
            <person name="Roper C."/>
            <person name="Heimlech-Rivalta G."/>
        </authorList>
    </citation>
    <scope>NUCLEOTIDE SEQUENCE</scope>
    <source>
        <strain evidence="5">A02</strain>
    </source>
</reference>
<evidence type="ECO:0000313" key="6">
    <source>
        <dbReference type="Proteomes" id="UP001152087"/>
    </source>
</evidence>
<dbReference type="GO" id="GO:0003735">
    <property type="term" value="F:structural constituent of ribosome"/>
    <property type="evidence" value="ECO:0007669"/>
    <property type="project" value="TreeGrafter"/>
</dbReference>
<dbReference type="PANTHER" id="PTHR11721:SF3">
    <property type="entry name" value="LARGE RIBOSOMAL SUBUNIT PROTEIN UL15"/>
    <property type="match status" value="1"/>
</dbReference>
<keyword evidence="3" id="KW-0687">Ribonucleoprotein</keyword>
<keyword evidence="5" id="KW-0378">Hydrolase</keyword>
<gene>
    <name evidence="5" type="primary">RPL28_1</name>
    <name evidence="5" type="ORF">NW755_008726</name>
</gene>
<evidence type="ECO:0000256" key="4">
    <source>
        <dbReference type="SAM" id="MobiDB-lite"/>
    </source>
</evidence>
<feature type="compositionally biased region" description="Basic and acidic residues" evidence="4">
    <location>
        <begin position="43"/>
        <end position="62"/>
    </location>
</feature>
<dbReference type="InterPro" id="IPR036227">
    <property type="entry name" value="Ribosomal_uL15/eL18_sf"/>
</dbReference>
<dbReference type="GO" id="GO:0003724">
    <property type="term" value="F:RNA helicase activity"/>
    <property type="evidence" value="ECO:0007669"/>
    <property type="project" value="UniProtKB-EC"/>
</dbReference>
<evidence type="ECO:0000313" key="5">
    <source>
        <dbReference type="EMBL" id="KAJ4184814.1"/>
    </source>
</evidence>
<evidence type="ECO:0000256" key="2">
    <source>
        <dbReference type="ARBA" id="ARBA00022980"/>
    </source>
</evidence>
<dbReference type="EC" id="3.6.4.13" evidence="5"/>
<dbReference type="EMBL" id="JAOQAV010000025">
    <property type="protein sequence ID" value="KAJ4184814.1"/>
    <property type="molecule type" value="Genomic_DNA"/>
</dbReference>
<evidence type="ECO:0000256" key="1">
    <source>
        <dbReference type="ARBA" id="ARBA00007320"/>
    </source>
</evidence>
<dbReference type="PANTHER" id="PTHR11721">
    <property type="entry name" value="60S RIBOSOMAL PROTEIN L27A"/>
    <property type="match status" value="1"/>
</dbReference>
<feature type="region of interest" description="Disordered" evidence="4">
    <location>
        <begin position="1"/>
        <end position="62"/>
    </location>
</feature>
<name>A0A9W8R216_9HYPO</name>
<feature type="compositionally biased region" description="Basic residues" evidence="4">
    <location>
        <begin position="21"/>
        <end position="30"/>
    </location>
</feature>
<dbReference type="Proteomes" id="UP001152087">
    <property type="component" value="Unassembled WGS sequence"/>
</dbReference>
<organism evidence="5 6">
    <name type="scientific">Fusarium falciforme</name>
    <dbReference type="NCBI Taxonomy" id="195108"/>
    <lineage>
        <taxon>Eukaryota</taxon>
        <taxon>Fungi</taxon>
        <taxon>Dikarya</taxon>
        <taxon>Ascomycota</taxon>
        <taxon>Pezizomycotina</taxon>
        <taxon>Sordariomycetes</taxon>
        <taxon>Hypocreomycetidae</taxon>
        <taxon>Hypocreales</taxon>
        <taxon>Nectriaceae</taxon>
        <taxon>Fusarium</taxon>
        <taxon>Fusarium solani species complex</taxon>
    </lineage>
</organism>
<comment type="caution">
    <text evidence="5">The sequence shown here is derived from an EMBL/GenBank/DDBJ whole genome shotgun (WGS) entry which is preliminary data.</text>
</comment>
<proteinExistence type="inferred from homology"/>
<protein>
    <submittedName>
        <fullName evidence="5">60S ribosomal protein L28</fullName>
        <ecNumber evidence="5">3.6.4.13</ecNumber>
    </submittedName>
</protein>
<dbReference type="GO" id="GO:0022625">
    <property type="term" value="C:cytosolic large ribosomal subunit"/>
    <property type="evidence" value="ECO:0007669"/>
    <property type="project" value="TreeGrafter"/>
</dbReference>
<dbReference type="SUPFAM" id="SSF52080">
    <property type="entry name" value="Ribosomal proteins L15p and L18e"/>
    <property type="match status" value="1"/>
</dbReference>
<comment type="similarity">
    <text evidence="1">Belongs to the universal ribosomal protein uL15 family.</text>
</comment>
<sequence>MPTRLSKTRKHRGHVSAGKGRIGKHRKHPGGRGLAGGQHHHRTNMDKVRRPDDEIRQRGWNG</sequence>
<evidence type="ECO:0000256" key="3">
    <source>
        <dbReference type="ARBA" id="ARBA00023274"/>
    </source>
</evidence>
<keyword evidence="2 5" id="KW-0689">Ribosomal protein</keyword>
<dbReference type="GO" id="GO:0016787">
    <property type="term" value="F:hydrolase activity"/>
    <property type="evidence" value="ECO:0007669"/>
    <property type="project" value="UniProtKB-KW"/>
</dbReference>
<feature type="compositionally biased region" description="Basic residues" evidence="4">
    <location>
        <begin position="1"/>
        <end position="14"/>
    </location>
</feature>